<sequence length="485" mass="54880">MDTLTVTPIEDDDNLLNTIDSHIKLRKLKEVMPLCRTIKSLSIPSADKYSKKHLEVREADASKQVGANVREGGNKNRSSLYYSDSNSDTATGKTRIKARARLIERQRLESEAQLRKASEEEELAKTKKEKREKEAREREAGSDGPLDSDDYRSDSSPDIDPEDDSEDEEATTAKDLAREQKERLKALLNAKMRDSLSARNKRTISYRHVGGLLRLTPYQLTDAYILYFKELSSDNGDLCQHGHDQRERWCSPSWDTFTSRTGRKCKMPEQKGLILRRRTSTSSHNDDWLGRAADAWKNEVVAMDPANSTLCDPSDPLVVRFCIFSDPALENIGIPTNEEVVEMQTDTATALADELAAVNKSVRLQTFTLKILEHVETVHWTMAEANMPAVHPEATKHRPAPSAARFALVRGFGKVDRHVFRADNTMSVTAQRTITRKGILQVETNAILLPGHVTVWGRTVFDEFHNCKSEGTIMAKFYKDLRKYN</sequence>
<feature type="compositionally biased region" description="Polar residues" evidence="1">
    <location>
        <begin position="75"/>
        <end position="92"/>
    </location>
</feature>
<dbReference type="AlphaFoldDB" id="A0A7U2HZJ4"/>
<feature type="compositionally biased region" description="Basic and acidic residues" evidence="1">
    <location>
        <begin position="110"/>
        <end position="141"/>
    </location>
</feature>
<keyword evidence="3" id="KW-1185">Reference proteome</keyword>
<feature type="region of interest" description="Disordered" evidence="1">
    <location>
        <begin position="57"/>
        <end position="93"/>
    </location>
</feature>
<feature type="compositionally biased region" description="Acidic residues" evidence="1">
    <location>
        <begin position="157"/>
        <end position="170"/>
    </location>
</feature>
<protein>
    <submittedName>
        <fullName evidence="2">Uncharacterized protein</fullName>
    </submittedName>
</protein>
<gene>
    <name evidence="2" type="ORF">JI435_013660</name>
</gene>
<feature type="region of interest" description="Disordered" evidence="1">
    <location>
        <begin position="110"/>
        <end position="173"/>
    </location>
</feature>
<evidence type="ECO:0000313" key="2">
    <source>
        <dbReference type="EMBL" id="QRC96448.1"/>
    </source>
</evidence>
<dbReference type="VEuPathDB" id="FungiDB:JI435_013660"/>
<accession>A0A7U2HZJ4</accession>
<name>A0A7U2HZJ4_PHANO</name>
<organism evidence="2 3">
    <name type="scientific">Phaeosphaeria nodorum (strain SN15 / ATCC MYA-4574 / FGSC 10173)</name>
    <name type="common">Glume blotch fungus</name>
    <name type="synonym">Parastagonospora nodorum</name>
    <dbReference type="NCBI Taxonomy" id="321614"/>
    <lineage>
        <taxon>Eukaryota</taxon>
        <taxon>Fungi</taxon>
        <taxon>Dikarya</taxon>
        <taxon>Ascomycota</taxon>
        <taxon>Pezizomycotina</taxon>
        <taxon>Dothideomycetes</taxon>
        <taxon>Pleosporomycetidae</taxon>
        <taxon>Pleosporales</taxon>
        <taxon>Pleosporineae</taxon>
        <taxon>Phaeosphaeriaceae</taxon>
        <taxon>Parastagonospora</taxon>
    </lineage>
</organism>
<evidence type="ECO:0000313" key="3">
    <source>
        <dbReference type="Proteomes" id="UP000663193"/>
    </source>
</evidence>
<evidence type="ECO:0000256" key="1">
    <source>
        <dbReference type="SAM" id="MobiDB-lite"/>
    </source>
</evidence>
<dbReference type="Proteomes" id="UP000663193">
    <property type="component" value="Chromosome 6"/>
</dbReference>
<dbReference type="EMBL" id="CP069028">
    <property type="protein sequence ID" value="QRC96448.1"/>
    <property type="molecule type" value="Genomic_DNA"/>
</dbReference>
<reference evidence="3" key="1">
    <citation type="journal article" date="2021" name="BMC Genomics">
        <title>Chromosome-level genome assembly and manually-curated proteome of model necrotroph Parastagonospora nodorum Sn15 reveals a genome-wide trove of candidate effector homologs, and redundancy of virulence-related functions within an accessory chromosome.</title>
        <authorList>
            <person name="Bertazzoni S."/>
            <person name="Jones D.A.B."/>
            <person name="Phan H.T."/>
            <person name="Tan K.-C."/>
            <person name="Hane J.K."/>
        </authorList>
    </citation>
    <scope>NUCLEOTIDE SEQUENCE [LARGE SCALE GENOMIC DNA]</scope>
    <source>
        <strain evidence="3">SN15 / ATCC MYA-4574 / FGSC 10173)</strain>
    </source>
</reference>
<proteinExistence type="predicted"/>